<evidence type="ECO:0000256" key="8">
    <source>
        <dbReference type="ARBA" id="ARBA00030686"/>
    </source>
</evidence>
<evidence type="ECO:0000256" key="1">
    <source>
        <dbReference type="ARBA" id="ARBA00005049"/>
    </source>
</evidence>
<dbReference type="InterPro" id="IPR023195">
    <property type="entry name" value="Nict_dMeBzImd_PRibTrfase_N"/>
</dbReference>
<dbReference type="PANTHER" id="PTHR43463">
    <property type="entry name" value="NICOTINATE-NUCLEOTIDE--DIMETHYLBENZIMIDAZOLE PHOSPHORIBOSYLTRANSFERASE"/>
    <property type="match status" value="1"/>
</dbReference>
<dbReference type="InterPro" id="IPR036087">
    <property type="entry name" value="Nict_dMeBzImd_PRibTrfase_sf"/>
</dbReference>
<name>A0A4R6V5S1_9PSEU</name>
<proteinExistence type="inferred from homology"/>
<evidence type="ECO:0000313" key="11">
    <source>
        <dbReference type="EMBL" id="TDQ55741.1"/>
    </source>
</evidence>
<dbReference type="PANTHER" id="PTHR43463:SF1">
    <property type="entry name" value="NICOTINATE-NUCLEOTIDE--DIMETHYLBENZIMIDAZOLE PHOSPHORIBOSYLTRANSFERASE"/>
    <property type="match status" value="1"/>
</dbReference>
<comment type="similarity">
    <text evidence="2">Belongs to the CobT family.</text>
</comment>
<evidence type="ECO:0000256" key="10">
    <source>
        <dbReference type="SAM" id="MobiDB-lite"/>
    </source>
</evidence>
<evidence type="ECO:0000256" key="5">
    <source>
        <dbReference type="ARBA" id="ARBA00022573"/>
    </source>
</evidence>
<protein>
    <recommendedName>
        <fullName evidence="4">Nicotinate-nucleotide--dimethylbenzimidazole phosphoribosyltransferase</fullName>
        <ecNumber evidence="3">2.4.2.21</ecNumber>
    </recommendedName>
    <alternativeName>
        <fullName evidence="8">N(1)-alpha-phosphoribosyltransferase</fullName>
    </alternativeName>
</protein>
<keyword evidence="7 11" id="KW-0808">Transferase</keyword>
<reference evidence="11 12" key="1">
    <citation type="submission" date="2019-03" db="EMBL/GenBank/DDBJ databases">
        <title>Genomic Encyclopedia of Type Strains, Phase IV (KMG-IV): sequencing the most valuable type-strain genomes for metagenomic binning, comparative biology and taxonomic classification.</title>
        <authorList>
            <person name="Goeker M."/>
        </authorList>
    </citation>
    <scope>NUCLEOTIDE SEQUENCE [LARGE SCALE GENOMIC DNA]</scope>
    <source>
        <strain evidence="11 12">DSM 45775</strain>
    </source>
</reference>
<evidence type="ECO:0000256" key="4">
    <source>
        <dbReference type="ARBA" id="ARBA00015486"/>
    </source>
</evidence>
<dbReference type="Proteomes" id="UP000295705">
    <property type="component" value="Unassembled WGS sequence"/>
</dbReference>
<dbReference type="EMBL" id="SNYO01000005">
    <property type="protein sequence ID" value="TDQ55741.1"/>
    <property type="molecule type" value="Genomic_DNA"/>
</dbReference>
<dbReference type="Pfam" id="PF02277">
    <property type="entry name" value="DBI_PRT"/>
    <property type="match status" value="1"/>
</dbReference>
<dbReference type="GO" id="GO:0008939">
    <property type="term" value="F:nicotinate-nucleotide-dimethylbenzimidazole phosphoribosyltransferase activity"/>
    <property type="evidence" value="ECO:0007669"/>
    <property type="project" value="UniProtKB-EC"/>
</dbReference>
<keyword evidence="6 11" id="KW-0328">Glycosyltransferase</keyword>
<evidence type="ECO:0000256" key="3">
    <source>
        <dbReference type="ARBA" id="ARBA00011991"/>
    </source>
</evidence>
<dbReference type="AlphaFoldDB" id="A0A4R6V5S1"/>
<dbReference type="CDD" id="cd02439">
    <property type="entry name" value="DMB-PRT_CobT"/>
    <property type="match status" value="1"/>
</dbReference>
<accession>A0A4R6V5S1</accession>
<sequence length="341" mass="34474">MSPLDTVDGVQPATSTASSSTVAPPDETARREALAALADGTYGRLEELAAWLAACQGRAPARAPRRVRAVLFAADHGIAAAGVSAHAPSETAARVAAVRDGSAPVCRFAETAGAGLRVVDVGLAAPAAGDARDDRAVVRGGGRLDVEDVLTEEQAAAAVRAGREVADEEVDEGADLLVVGELAVGVSTPTAVLAASMTGREPVAAVGRGSGIDDRVWMVKAAAVRDGLWRARSVRRDPQGLLRVTGGADLAALVGFLAQAARRRTPVVLDGAATSVAALLADTEAPGARAWWVAGSRCTEPAQALALDVLGLDPLLDLQMRAGQGTGALTAVGLVRAAVSV</sequence>
<keyword evidence="5" id="KW-0169">Cobalamin biosynthesis</keyword>
<feature type="region of interest" description="Disordered" evidence="10">
    <location>
        <begin position="1"/>
        <end position="28"/>
    </location>
</feature>
<evidence type="ECO:0000313" key="12">
    <source>
        <dbReference type="Proteomes" id="UP000295705"/>
    </source>
</evidence>
<keyword evidence="12" id="KW-1185">Reference proteome</keyword>
<dbReference type="Gene3D" id="3.40.50.10210">
    <property type="match status" value="1"/>
</dbReference>
<evidence type="ECO:0000256" key="2">
    <source>
        <dbReference type="ARBA" id="ARBA00007110"/>
    </source>
</evidence>
<dbReference type="Gene3D" id="1.10.1610.10">
    <property type="match status" value="1"/>
</dbReference>
<dbReference type="EC" id="2.4.2.21" evidence="3"/>
<evidence type="ECO:0000256" key="7">
    <source>
        <dbReference type="ARBA" id="ARBA00022679"/>
    </source>
</evidence>
<comment type="pathway">
    <text evidence="1">Nucleoside biosynthesis; alpha-ribazole biosynthesis; alpha-ribazole from 5,6-dimethylbenzimidazole: step 1/2.</text>
</comment>
<comment type="catalytic activity">
    <reaction evidence="9">
        <text>5,6-dimethylbenzimidazole + nicotinate beta-D-ribonucleotide = alpha-ribazole 5'-phosphate + nicotinate + H(+)</text>
        <dbReference type="Rhea" id="RHEA:11196"/>
        <dbReference type="ChEBI" id="CHEBI:15378"/>
        <dbReference type="ChEBI" id="CHEBI:15890"/>
        <dbReference type="ChEBI" id="CHEBI:32544"/>
        <dbReference type="ChEBI" id="CHEBI:57502"/>
        <dbReference type="ChEBI" id="CHEBI:57918"/>
        <dbReference type="EC" id="2.4.2.21"/>
    </reaction>
</comment>
<dbReference type="UniPathway" id="UPA00061">
    <property type="reaction ID" value="UER00516"/>
</dbReference>
<comment type="caution">
    <text evidence="11">The sequence shown here is derived from an EMBL/GenBank/DDBJ whole genome shotgun (WGS) entry which is preliminary data.</text>
</comment>
<dbReference type="InterPro" id="IPR003200">
    <property type="entry name" value="Nict_dMeBzImd_PRibTrfase"/>
</dbReference>
<gene>
    <name evidence="11" type="ORF">EV188_105137</name>
</gene>
<dbReference type="GO" id="GO:0009236">
    <property type="term" value="P:cobalamin biosynthetic process"/>
    <property type="evidence" value="ECO:0007669"/>
    <property type="project" value="UniProtKB-KW"/>
</dbReference>
<evidence type="ECO:0000256" key="9">
    <source>
        <dbReference type="ARBA" id="ARBA00047340"/>
    </source>
</evidence>
<dbReference type="SUPFAM" id="SSF52733">
    <property type="entry name" value="Nicotinate mononucleotide:5,6-dimethylbenzimidazole phosphoribosyltransferase (CobT)"/>
    <property type="match status" value="1"/>
</dbReference>
<organism evidence="11 12">
    <name type="scientific">Actinomycetospora succinea</name>
    <dbReference type="NCBI Taxonomy" id="663603"/>
    <lineage>
        <taxon>Bacteria</taxon>
        <taxon>Bacillati</taxon>
        <taxon>Actinomycetota</taxon>
        <taxon>Actinomycetes</taxon>
        <taxon>Pseudonocardiales</taxon>
        <taxon>Pseudonocardiaceae</taxon>
        <taxon>Actinomycetospora</taxon>
    </lineage>
</organism>
<feature type="compositionally biased region" description="Low complexity" evidence="10">
    <location>
        <begin position="12"/>
        <end position="26"/>
    </location>
</feature>
<evidence type="ECO:0000256" key="6">
    <source>
        <dbReference type="ARBA" id="ARBA00022676"/>
    </source>
</evidence>